<organism evidence="1">
    <name type="scientific">Myoviridae sp. ctbEa13</name>
    <dbReference type="NCBI Taxonomy" id="2825136"/>
    <lineage>
        <taxon>Viruses</taxon>
        <taxon>Duplodnaviria</taxon>
        <taxon>Heunggongvirae</taxon>
        <taxon>Uroviricota</taxon>
        <taxon>Caudoviricetes</taxon>
    </lineage>
</organism>
<proteinExistence type="predicted"/>
<accession>A0A8S5VBR8</accession>
<protein>
    <submittedName>
        <fullName evidence="1">Uncharacterized protein</fullName>
    </submittedName>
</protein>
<name>A0A8S5VBR8_9CAUD</name>
<reference evidence="1" key="1">
    <citation type="journal article" date="2021" name="Proc. Natl. Acad. Sci. U.S.A.">
        <title>A Catalog of Tens of Thousands of Viruses from Human Metagenomes Reveals Hidden Associations with Chronic Diseases.</title>
        <authorList>
            <person name="Tisza M.J."/>
            <person name="Buck C.B."/>
        </authorList>
    </citation>
    <scope>NUCLEOTIDE SEQUENCE</scope>
    <source>
        <strain evidence="1">CtbEa13</strain>
    </source>
</reference>
<dbReference type="EMBL" id="BK016237">
    <property type="protein sequence ID" value="DAG04051.1"/>
    <property type="molecule type" value="Genomic_DNA"/>
</dbReference>
<sequence length="63" mass="7448">MNRQALEISGVTMRDFEMWCKANKKNKTSVEHQSEFFRLIQTGKLMKNLLTNEIVKTEDIRES</sequence>
<evidence type="ECO:0000313" key="1">
    <source>
        <dbReference type="EMBL" id="DAG04051.1"/>
    </source>
</evidence>